<evidence type="ECO:0000313" key="2">
    <source>
        <dbReference type="Proteomes" id="UP001567537"/>
    </source>
</evidence>
<reference evidence="1 2" key="1">
    <citation type="journal article" date="2021" name="Res Sq">
        <title>Streptomyces Pimoensis sp. nov., Isolated From the Taklimakan Desert in Xinjiang, China.</title>
        <authorList>
            <person name="Zhang P."/>
            <person name="Luo X."/>
            <person name="Luo X."/>
            <person name="Liu Z."/>
            <person name="Xia Z."/>
            <person name="Wan C."/>
            <person name="zhang L."/>
        </authorList>
    </citation>
    <scope>NUCLEOTIDE SEQUENCE [LARGE SCALE GENOMIC DNA]</scope>
    <source>
        <strain evidence="1 2">TRM75549</strain>
    </source>
</reference>
<sequence>MSDRLTPEREAEIAKRADAASRGLWGSHRDLNGAYTIQARPRTTRYGMENDGDIATLAADRTDAESYANARFIAHAREDVPALLAELAAVRAERDQARARIAEHMHEAACPVAEIQMRMLGCPGFEGNPVAPDLCAGCHEPRENHEALTTNPGPKEAAS</sequence>
<organism evidence="1 2">
    <name type="scientific">Streptomyces pimonensis</name>
    <dbReference type="NCBI Taxonomy" id="2860288"/>
    <lineage>
        <taxon>Bacteria</taxon>
        <taxon>Bacillati</taxon>
        <taxon>Actinomycetota</taxon>
        <taxon>Actinomycetes</taxon>
        <taxon>Kitasatosporales</taxon>
        <taxon>Streptomycetaceae</taxon>
        <taxon>Streptomyces</taxon>
    </lineage>
</organism>
<gene>
    <name evidence="1" type="ORF">KYY02_17130</name>
</gene>
<evidence type="ECO:0000313" key="1">
    <source>
        <dbReference type="EMBL" id="MEZ3180347.1"/>
    </source>
</evidence>
<keyword evidence="2" id="KW-1185">Reference proteome</keyword>
<name>A0ABV4J0A2_9ACTN</name>
<comment type="caution">
    <text evidence="1">The sequence shown here is derived from an EMBL/GenBank/DDBJ whole genome shotgun (WGS) entry which is preliminary data.</text>
</comment>
<proteinExistence type="predicted"/>
<dbReference type="Proteomes" id="UP001567537">
    <property type="component" value="Unassembled WGS sequence"/>
</dbReference>
<accession>A0ABV4J0A2</accession>
<dbReference type="RefSeq" id="WP_371238897.1">
    <property type="nucleotide sequence ID" value="NZ_JAHWZY010000016.1"/>
</dbReference>
<protein>
    <submittedName>
        <fullName evidence="1">Uncharacterized protein</fullName>
    </submittedName>
</protein>
<dbReference type="EMBL" id="JAHWZY010000016">
    <property type="protein sequence ID" value="MEZ3180347.1"/>
    <property type="molecule type" value="Genomic_DNA"/>
</dbReference>